<feature type="transmembrane region" description="Helical" evidence="2">
    <location>
        <begin position="56"/>
        <end position="74"/>
    </location>
</feature>
<gene>
    <name evidence="4" type="ORF">TRAPUB_12512</name>
</gene>
<dbReference type="STRING" id="154538.A0A1M2VTN4"/>
<keyword evidence="2" id="KW-1133">Transmembrane helix</keyword>
<feature type="region of interest" description="Disordered" evidence="1">
    <location>
        <begin position="98"/>
        <end position="122"/>
    </location>
</feature>
<feature type="domain" description="DUF6534" evidence="3">
    <location>
        <begin position="1"/>
        <end position="81"/>
    </location>
</feature>
<organism evidence="4 5">
    <name type="scientific">Trametes pubescens</name>
    <name type="common">White-rot fungus</name>
    <dbReference type="NCBI Taxonomy" id="154538"/>
    <lineage>
        <taxon>Eukaryota</taxon>
        <taxon>Fungi</taxon>
        <taxon>Dikarya</taxon>
        <taxon>Basidiomycota</taxon>
        <taxon>Agaricomycotina</taxon>
        <taxon>Agaricomycetes</taxon>
        <taxon>Polyporales</taxon>
        <taxon>Polyporaceae</taxon>
        <taxon>Trametes</taxon>
    </lineage>
</organism>
<comment type="caution">
    <text evidence="4">The sequence shown here is derived from an EMBL/GenBank/DDBJ whole genome shotgun (WGS) entry which is preliminary data.</text>
</comment>
<evidence type="ECO:0000313" key="4">
    <source>
        <dbReference type="EMBL" id="OJT10973.1"/>
    </source>
</evidence>
<protein>
    <recommendedName>
        <fullName evidence="3">DUF6534 domain-containing protein</fullName>
    </recommendedName>
</protein>
<name>A0A1M2VTN4_TRAPU</name>
<evidence type="ECO:0000256" key="2">
    <source>
        <dbReference type="SAM" id="Phobius"/>
    </source>
</evidence>
<dbReference type="Pfam" id="PF20152">
    <property type="entry name" value="DUF6534"/>
    <property type="match status" value="1"/>
</dbReference>
<keyword evidence="2" id="KW-0472">Membrane</keyword>
<dbReference type="InterPro" id="IPR045339">
    <property type="entry name" value="DUF6534"/>
</dbReference>
<feature type="transmembrane region" description="Helical" evidence="2">
    <location>
        <begin position="23"/>
        <end position="44"/>
    </location>
</feature>
<sequence>MISFSLAYYLHTRRTGLRQSNDIITKLIGLSVTTGLLIAAFNIADLIAYVTADKNLYVLFFNFMLGKLYANSLLTSLNSRGYILGVLSDSQPSNQENIKLSHTGGRFGQGSRSRSGSGDPRVGLGSQQVRIAMNRFVVTVGVCMIRARASRG</sequence>
<dbReference type="PANTHER" id="PTHR40465:SF1">
    <property type="entry name" value="DUF6534 DOMAIN-CONTAINING PROTEIN"/>
    <property type="match status" value="1"/>
</dbReference>
<accession>A0A1M2VTN4</accession>
<reference evidence="4 5" key="1">
    <citation type="submission" date="2016-10" db="EMBL/GenBank/DDBJ databases">
        <title>Genome sequence of the basidiomycete white-rot fungus Trametes pubescens.</title>
        <authorList>
            <person name="Makela M.R."/>
            <person name="Granchi Z."/>
            <person name="Peng M."/>
            <person name="De Vries R.P."/>
            <person name="Grigoriev I."/>
            <person name="Riley R."/>
            <person name="Hilden K."/>
        </authorList>
    </citation>
    <scope>NUCLEOTIDE SEQUENCE [LARGE SCALE GENOMIC DNA]</scope>
    <source>
        <strain evidence="4 5">FBCC735</strain>
    </source>
</reference>
<dbReference type="Proteomes" id="UP000184267">
    <property type="component" value="Unassembled WGS sequence"/>
</dbReference>
<keyword evidence="2" id="KW-0812">Transmembrane</keyword>
<dbReference type="PANTHER" id="PTHR40465">
    <property type="entry name" value="CHROMOSOME 1, WHOLE GENOME SHOTGUN SEQUENCE"/>
    <property type="match status" value="1"/>
</dbReference>
<evidence type="ECO:0000259" key="3">
    <source>
        <dbReference type="Pfam" id="PF20152"/>
    </source>
</evidence>
<keyword evidence="5" id="KW-1185">Reference proteome</keyword>
<evidence type="ECO:0000313" key="5">
    <source>
        <dbReference type="Proteomes" id="UP000184267"/>
    </source>
</evidence>
<proteinExistence type="predicted"/>
<dbReference type="EMBL" id="MNAD01000703">
    <property type="protein sequence ID" value="OJT10973.1"/>
    <property type="molecule type" value="Genomic_DNA"/>
</dbReference>
<dbReference type="OMA" id="LRIMQHT"/>
<feature type="compositionally biased region" description="Low complexity" evidence="1">
    <location>
        <begin position="109"/>
        <end position="122"/>
    </location>
</feature>
<evidence type="ECO:0000256" key="1">
    <source>
        <dbReference type="SAM" id="MobiDB-lite"/>
    </source>
</evidence>
<dbReference type="OrthoDB" id="3046394at2759"/>
<dbReference type="AlphaFoldDB" id="A0A1M2VTN4"/>